<dbReference type="SUPFAM" id="SSF63411">
    <property type="entry name" value="LuxS/MPP-like metallohydrolase"/>
    <property type="match status" value="4"/>
</dbReference>
<evidence type="ECO:0000256" key="2">
    <source>
        <dbReference type="ARBA" id="ARBA00002184"/>
    </source>
</evidence>
<evidence type="ECO:0000256" key="8">
    <source>
        <dbReference type="ARBA" id="ARBA00022801"/>
    </source>
</evidence>
<evidence type="ECO:0000313" key="20">
    <source>
        <dbReference type="Proteomes" id="UP000267535"/>
    </source>
</evidence>
<comment type="cofactor">
    <cofactor evidence="1">
        <name>Zn(2+)</name>
        <dbReference type="ChEBI" id="CHEBI:29105"/>
    </cofactor>
</comment>
<keyword evidence="6" id="KW-0645">Protease</keyword>
<protein>
    <recommendedName>
        <fullName evidence="5">Protease 3</fullName>
        <ecNumber evidence="4">3.4.24.55</ecNumber>
    </recommendedName>
    <alternativeName>
        <fullName evidence="13">Pitrilysin</fullName>
    </alternativeName>
    <alternativeName>
        <fullName evidence="12">Protease III</fullName>
    </alternativeName>
    <alternativeName>
        <fullName evidence="11">Protease pi</fullName>
    </alternativeName>
</protein>
<comment type="function">
    <text evidence="2">Endopeptidase that degrades small peptides of less than 7 kDa, such as glucagon and insulin.</text>
</comment>
<reference evidence="19 20" key="1">
    <citation type="submission" date="2018-11" db="EMBL/GenBank/DDBJ databases">
        <title>The draft genome sequence of Amphritea balenae JAMM 1525T.</title>
        <authorList>
            <person name="Fang Z."/>
            <person name="Zhang Y."/>
            <person name="Han X."/>
        </authorList>
    </citation>
    <scope>NUCLEOTIDE SEQUENCE [LARGE SCALE GENOMIC DNA]</scope>
    <source>
        <strain evidence="19 20">JAMM 1525</strain>
    </source>
</reference>
<evidence type="ECO:0000256" key="12">
    <source>
        <dbReference type="ARBA" id="ARBA00031184"/>
    </source>
</evidence>
<evidence type="ECO:0000256" key="1">
    <source>
        <dbReference type="ARBA" id="ARBA00001947"/>
    </source>
</evidence>
<name>A0A3P1SXM9_9GAMM</name>
<evidence type="ECO:0000256" key="7">
    <source>
        <dbReference type="ARBA" id="ARBA00022723"/>
    </source>
</evidence>
<dbReference type="AlphaFoldDB" id="A0A3P1SXM9"/>
<feature type="domain" description="Peptidase M16 N-terminal" evidence="15">
    <location>
        <begin position="59"/>
        <end position="177"/>
    </location>
</feature>
<evidence type="ECO:0000256" key="10">
    <source>
        <dbReference type="ARBA" id="ARBA00023049"/>
    </source>
</evidence>
<dbReference type="PROSITE" id="PS00143">
    <property type="entry name" value="INSULINASE"/>
    <property type="match status" value="1"/>
</dbReference>
<evidence type="ECO:0000256" key="4">
    <source>
        <dbReference type="ARBA" id="ARBA00012449"/>
    </source>
</evidence>
<dbReference type="OrthoDB" id="9811314at2"/>
<dbReference type="Proteomes" id="UP000267535">
    <property type="component" value="Unassembled WGS sequence"/>
</dbReference>
<dbReference type="Pfam" id="PF00675">
    <property type="entry name" value="Peptidase_M16"/>
    <property type="match status" value="1"/>
</dbReference>
<dbReference type="Pfam" id="PF22456">
    <property type="entry name" value="PqqF-like_C_4"/>
    <property type="match status" value="1"/>
</dbReference>
<keyword evidence="8" id="KW-0378">Hydrolase</keyword>
<evidence type="ECO:0000256" key="5">
    <source>
        <dbReference type="ARBA" id="ARBA00017565"/>
    </source>
</evidence>
<dbReference type="RefSeq" id="WP_124924379.1">
    <property type="nucleotide sequence ID" value="NZ_BMOH01000001.1"/>
</dbReference>
<evidence type="ECO:0000256" key="14">
    <source>
        <dbReference type="RuleBase" id="RU004447"/>
    </source>
</evidence>
<dbReference type="FunFam" id="3.30.830.10:FF:000012">
    <property type="entry name" value="Protease 3"/>
    <property type="match status" value="1"/>
</dbReference>
<comment type="caution">
    <text evidence="19">The sequence shown here is derived from an EMBL/GenBank/DDBJ whole genome shotgun (WGS) entry which is preliminary data.</text>
</comment>
<dbReference type="Pfam" id="PF16187">
    <property type="entry name" value="Peptidase_M16_M"/>
    <property type="match status" value="1"/>
</dbReference>
<evidence type="ECO:0000256" key="13">
    <source>
        <dbReference type="ARBA" id="ARBA00033450"/>
    </source>
</evidence>
<dbReference type="PANTHER" id="PTHR43690">
    <property type="entry name" value="NARDILYSIN"/>
    <property type="match status" value="1"/>
</dbReference>
<feature type="domain" description="Coenzyme PQQ synthesis protein F-like C-terminal lobe" evidence="18">
    <location>
        <begin position="779"/>
        <end position="878"/>
    </location>
</feature>
<accession>A0A3P1SXM9</accession>
<gene>
    <name evidence="19" type="ORF">EHS89_01725</name>
</gene>
<keyword evidence="10" id="KW-0482">Metalloprotease</keyword>
<feature type="domain" description="Peptidase M16 C-terminal" evidence="16">
    <location>
        <begin position="215"/>
        <end position="390"/>
    </location>
</feature>
<evidence type="ECO:0000256" key="6">
    <source>
        <dbReference type="ARBA" id="ARBA00022670"/>
    </source>
</evidence>
<dbReference type="Pfam" id="PF05193">
    <property type="entry name" value="Peptidase_M16_C"/>
    <property type="match status" value="1"/>
</dbReference>
<dbReference type="PANTHER" id="PTHR43690:SF18">
    <property type="entry name" value="INSULIN-DEGRADING ENZYME-RELATED"/>
    <property type="match status" value="1"/>
</dbReference>
<organism evidence="19 20">
    <name type="scientific">Amphritea balenae</name>
    <dbReference type="NCBI Taxonomy" id="452629"/>
    <lineage>
        <taxon>Bacteria</taxon>
        <taxon>Pseudomonadati</taxon>
        <taxon>Pseudomonadota</taxon>
        <taxon>Gammaproteobacteria</taxon>
        <taxon>Oceanospirillales</taxon>
        <taxon>Oceanospirillaceae</taxon>
        <taxon>Amphritea</taxon>
    </lineage>
</organism>
<proteinExistence type="inferred from homology"/>
<evidence type="ECO:0000256" key="3">
    <source>
        <dbReference type="ARBA" id="ARBA00007261"/>
    </source>
</evidence>
<dbReference type="InterPro" id="IPR054734">
    <property type="entry name" value="PqqF-like_C_4"/>
</dbReference>
<keyword evidence="7" id="KW-0479">Metal-binding</keyword>
<evidence type="ECO:0000259" key="15">
    <source>
        <dbReference type="Pfam" id="PF00675"/>
    </source>
</evidence>
<comment type="similarity">
    <text evidence="3 14">Belongs to the peptidase M16 family.</text>
</comment>
<keyword evidence="9" id="KW-0862">Zinc</keyword>
<evidence type="ECO:0000256" key="11">
    <source>
        <dbReference type="ARBA" id="ARBA00029597"/>
    </source>
</evidence>
<dbReference type="InterPro" id="IPR011249">
    <property type="entry name" value="Metalloenz_LuxS/M16"/>
</dbReference>
<sequence>MKPQFTLPPHLKKLPQYALKALSLTAFIIMGKSAVAGIHKSPNDHREQLSFKLSNDLSVLIISDPNTDKAAAAMNIAVGSNADPETRPGLAHFLEHMIFLGTNKYPEAGAYKSFIQSHGGQMNAYTAYENTNYYFDVSSDSLEPALDRFAQLFIAPLLNKKYVERERHAVHSEYQAKIRDDQRRSSSVVKQIMNPSHSYSHFSVGSLQTLKGNVRNDLLDFYNQYYSSNMMTLVIEGRESLPELKAMAEKLFSQVPNRHTQPIATEAPLFDKETLPARLSIKTLKDDNSLTLTFPVTSIRDHWHEKPLQYIADLVGYEGHGSLLAYLKQQGLADALYSATTLDLKEQAIFKVKIDLTDRGKEQQNHIIESFFTYIDLIKQQGVQQALYQEQSKLRSAEFRFAQKLTPMKEVSRLAALMQRYPTDHVFDAPYVMDSFKPQQISDYLGQLSPDNMLVTEQSADVETDQTDPWYKTGYRIEKLTRAELKPWKNPKTIAGLNVRSNNAYIAQNFDIKPHNEAETGSSPELIFQRDGLRLWHLQDSEFSTPKADTFFSVSSPLANDCAESAIMTALYTQLIKDQLNERLYDAQLAGINTRIYNHMRGFSVRISGYSDKQPLLLKEITSALKSADFDRQRFDLIKARFKDSLSNNTKDKPYNQTTREIFRLLLPEWSTEDKIAALDTIQLLDLEAFVAKLFTENSIRMMTHGNLTIEDSMALAKTVEDNFIPDQQKTPVAHAQVVRLQENQPLIQTLEIDHSDSAISVYFQGQNTSVQTHAEFRLLNEIASSSFYHQLRTEKQLGYIVFGTPLTLGNAPGLAFVVQSPVAEPQALERHIKTFVSNLGGTLDSINQSKLEQIKKNLIAKVMKQDKNLGARSNRFWKDIDDEALEFDSHQALANAVADISVQDLIDCYERMAARQLVVRSFGQKHKQASTHSSITEKRCDTEVLQLKHEGEYFEV</sequence>
<dbReference type="InterPro" id="IPR007863">
    <property type="entry name" value="Peptidase_M16_C"/>
</dbReference>
<dbReference type="Gene3D" id="3.30.830.10">
    <property type="entry name" value="Metalloenzyme, LuxS/M16 peptidase-like"/>
    <property type="match status" value="4"/>
</dbReference>
<dbReference type="EC" id="3.4.24.55" evidence="4"/>
<dbReference type="InterPro" id="IPR032632">
    <property type="entry name" value="Peptidase_M16_M"/>
</dbReference>
<dbReference type="InterPro" id="IPR001431">
    <property type="entry name" value="Pept_M16_Zn_BS"/>
</dbReference>
<evidence type="ECO:0000259" key="17">
    <source>
        <dbReference type="Pfam" id="PF16187"/>
    </source>
</evidence>
<dbReference type="GO" id="GO:0005737">
    <property type="term" value="C:cytoplasm"/>
    <property type="evidence" value="ECO:0007669"/>
    <property type="project" value="UniProtKB-ARBA"/>
</dbReference>
<dbReference type="EMBL" id="RQXV01000001">
    <property type="protein sequence ID" value="RRD01306.1"/>
    <property type="molecule type" value="Genomic_DNA"/>
</dbReference>
<keyword evidence="20" id="KW-1185">Reference proteome</keyword>
<dbReference type="GO" id="GO:0004222">
    <property type="term" value="F:metalloendopeptidase activity"/>
    <property type="evidence" value="ECO:0007669"/>
    <property type="project" value="UniProtKB-EC"/>
</dbReference>
<evidence type="ECO:0000313" key="19">
    <source>
        <dbReference type="EMBL" id="RRD01306.1"/>
    </source>
</evidence>
<dbReference type="GO" id="GO:0046872">
    <property type="term" value="F:metal ion binding"/>
    <property type="evidence" value="ECO:0007669"/>
    <property type="project" value="UniProtKB-KW"/>
</dbReference>
<dbReference type="InterPro" id="IPR011765">
    <property type="entry name" value="Pept_M16_N"/>
</dbReference>
<dbReference type="FunFam" id="3.30.830.10:FF:000005">
    <property type="entry name" value="nardilysin isoform X1"/>
    <property type="match status" value="1"/>
</dbReference>
<dbReference type="InterPro" id="IPR050626">
    <property type="entry name" value="Peptidase_M16"/>
</dbReference>
<evidence type="ECO:0000256" key="9">
    <source>
        <dbReference type="ARBA" id="ARBA00022833"/>
    </source>
</evidence>
<feature type="domain" description="Peptidase M16 middle/third" evidence="17">
    <location>
        <begin position="399"/>
        <end position="678"/>
    </location>
</feature>
<evidence type="ECO:0000259" key="16">
    <source>
        <dbReference type="Pfam" id="PF05193"/>
    </source>
</evidence>
<evidence type="ECO:0000259" key="18">
    <source>
        <dbReference type="Pfam" id="PF22456"/>
    </source>
</evidence>
<dbReference type="GO" id="GO:0006508">
    <property type="term" value="P:proteolysis"/>
    <property type="evidence" value="ECO:0007669"/>
    <property type="project" value="UniProtKB-KW"/>
</dbReference>